<dbReference type="Gene3D" id="3.40.1010.10">
    <property type="entry name" value="Cobalt-precorrin-4 Transmethylase, Domain 1"/>
    <property type="match status" value="1"/>
</dbReference>
<reference evidence="9 10" key="1">
    <citation type="submission" date="2019-12" db="EMBL/GenBank/DDBJ databases">
        <title>Sequence classification of anaerobic respiratory reductive dehalogenases: First we see many, then we see few.</title>
        <authorList>
            <person name="Molenda O."/>
            <person name="Puentes Jacome L.A."/>
            <person name="Cao X."/>
            <person name="Nesbo C.L."/>
            <person name="Tang S."/>
            <person name="Morson N."/>
            <person name="Patron J."/>
            <person name="Lomheim L."/>
            <person name="Wishart D.S."/>
            <person name="Edwards E.A."/>
        </authorList>
    </citation>
    <scope>NUCLEOTIDE SEQUENCE [LARGE SCALE GENOMIC DNA]</scope>
    <source>
        <strain evidence="9 10">12DCA</strain>
    </source>
</reference>
<keyword evidence="6" id="KW-0949">S-adenosyl-L-methionine</keyword>
<dbReference type="InterPro" id="IPR003043">
    <property type="entry name" value="Uropor_MeTrfase_CS"/>
</dbReference>
<feature type="domain" description="Tetrapyrrole methylase" evidence="8">
    <location>
        <begin position="1"/>
        <end position="207"/>
    </location>
</feature>
<comment type="pathway">
    <text evidence="1">Cofactor biosynthesis; adenosylcobalamin biosynthesis.</text>
</comment>
<organism evidence="9 10">
    <name type="scientific">Dehalobacter restrictus</name>
    <dbReference type="NCBI Taxonomy" id="55583"/>
    <lineage>
        <taxon>Bacteria</taxon>
        <taxon>Bacillati</taxon>
        <taxon>Bacillota</taxon>
        <taxon>Clostridia</taxon>
        <taxon>Eubacteriales</taxon>
        <taxon>Desulfitobacteriaceae</taxon>
        <taxon>Dehalobacter</taxon>
    </lineage>
</organism>
<dbReference type="InterPro" id="IPR014776">
    <property type="entry name" value="4pyrrole_Mease_sub2"/>
</dbReference>
<dbReference type="NCBIfam" id="TIGR01465">
    <property type="entry name" value="cobM_cbiF"/>
    <property type="match status" value="1"/>
</dbReference>
<dbReference type="Pfam" id="PF00590">
    <property type="entry name" value="TP_methylase"/>
    <property type="match status" value="1"/>
</dbReference>
<dbReference type="InterPro" id="IPR006362">
    <property type="entry name" value="Cbl_synth_CobM/CibF"/>
</dbReference>
<dbReference type="GO" id="GO:0032259">
    <property type="term" value="P:methylation"/>
    <property type="evidence" value="ECO:0007669"/>
    <property type="project" value="UniProtKB-KW"/>
</dbReference>
<evidence type="ECO:0000256" key="3">
    <source>
        <dbReference type="ARBA" id="ARBA00022573"/>
    </source>
</evidence>
<evidence type="ECO:0000313" key="10">
    <source>
        <dbReference type="Proteomes" id="UP000430508"/>
    </source>
</evidence>
<comment type="similarity">
    <text evidence="2 7">Belongs to the precorrin methyltransferase family.</text>
</comment>
<dbReference type="CDD" id="cd11641">
    <property type="entry name" value="Precorrin-4_C11-MT"/>
    <property type="match status" value="1"/>
</dbReference>
<evidence type="ECO:0000313" key="9">
    <source>
        <dbReference type="EMBL" id="QHA01783.1"/>
    </source>
</evidence>
<dbReference type="GO" id="GO:0046026">
    <property type="term" value="F:precorrin-4 C11-methyltransferase activity"/>
    <property type="evidence" value="ECO:0007669"/>
    <property type="project" value="UniProtKB-EC"/>
</dbReference>
<gene>
    <name evidence="9" type="primary">cobM</name>
    <name evidence="9" type="ORF">GQ588_14615</name>
</gene>
<evidence type="ECO:0000256" key="7">
    <source>
        <dbReference type="RuleBase" id="RU003960"/>
    </source>
</evidence>
<dbReference type="EMBL" id="CP046996">
    <property type="protein sequence ID" value="QHA01783.1"/>
    <property type="molecule type" value="Genomic_DNA"/>
</dbReference>
<sequence>MIYFIGAGPGAVDLITVRGKTLLEQADVVIYAGSLVNPELLNVTKKECTVYDSAGMTLEEVLAVMVPATRAGKLVVRLHTGDPSIYGAIREQMDLLDAEGLYYEVVPGVSSFFGAAASLKKEYTLPDISQTVIITRMEGRTPVPPKEDIALLASHQATMAIFLSTGMLENLSTKLMEGGYAADTPAAIVYKATWPDEKQFRCTVGTLARTAKENHITKTALILVGRFLGNDFERSKLYDPAFTHEFREGNDPLPSWTEDLK</sequence>
<accession>A0A857DLV1</accession>
<keyword evidence="4 7" id="KW-0489">Methyltransferase</keyword>
<evidence type="ECO:0000256" key="1">
    <source>
        <dbReference type="ARBA" id="ARBA00004953"/>
    </source>
</evidence>
<dbReference type="SUPFAM" id="SSF53790">
    <property type="entry name" value="Tetrapyrrole methylase"/>
    <property type="match status" value="1"/>
</dbReference>
<protein>
    <submittedName>
        <fullName evidence="9">Precorrin-4 C(11)-methyltransferase</fullName>
        <ecNumber evidence="9">2.1.1.133</ecNumber>
    </submittedName>
</protein>
<dbReference type="InterPro" id="IPR035996">
    <property type="entry name" value="4pyrrol_Methylase_sf"/>
</dbReference>
<dbReference type="GO" id="GO:0009236">
    <property type="term" value="P:cobalamin biosynthetic process"/>
    <property type="evidence" value="ECO:0007669"/>
    <property type="project" value="UniProtKB-UniPathway"/>
</dbReference>
<evidence type="ECO:0000256" key="6">
    <source>
        <dbReference type="ARBA" id="ARBA00022691"/>
    </source>
</evidence>
<evidence type="ECO:0000256" key="2">
    <source>
        <dbReference type="ARBA" id="ARBA00005879"/>
    </source>
</evidence>
<dbReference type="InterPro" id="IPR000878">
    <property type="entry name" value="4pyrrol_Mease"/>
</dbReference>
<keyword evidence="5 7" id="KW-0808">Transferase</keyword>
<evidence type="ECO:0000256" key="4">
    <source>
        <dbReference type="ARBA" id="ARBA00022603"/>
    </source>
</evidence>
<dbReference type="RefSeq" id="WP_020491943.1">
    <property type="nucleotide sequence ID" value="NZ_CP046996.1"/>
</dbReference>
<dbReference type="PANTHER" id="PTHR45790">
    <property type="entry name" value="SIROHEME SYNTHASE-RELATED"/>
    <property type="match status" value="1"/>
</dbReference>
<dbReference type="InterPro" id="IPR014777">
    <property type="entry name" value="4pyrrole_Mease_sub1"/>
</dbReference>
<dbReference type="PANTHER" id="PTHR45790:SF4">
    <property type="entry name" value="COBALT-PRECORRIN-4 C(11)-METHYLTRANSFERASE"/>
    <property type="match status" value="1"/>
</dbReference>
<dbReference type="PROSITE" id="PS00839">
    <property type="entry name" value="SUMT_1"/>
    <property type="match status" value="1"/>
</dbReference>
<dbReference type="Proteomes" id="UP000430508">
    <property type="component" value="Chromosome"/>
</dbReference>
<dbReference type="InterPro" id="IPR050161">
    <property type="entry name" value="Siro_Cobalamin_biosynth"/>
</dbReference>
<name>A0A857DLV1_9FIRM</name>
<keyword evidence="3" id="KW-0169">Cobalamin biosynthesis</keyword>
<dbReference type="EC" id="2.1.1.133" evidence="9"/>
<proteinExistence type="inferred from homology"/>
<evidence type="ECO:0000259" key="8">
    <source>
        <dbReference type="Pfam" id="PF00590"/>
    </source>
</evidence>
<evidence type="ECO:0000256" key="5">
    <source>
        <dbReference type="ARBA" id="ARBA00022679"/>
    </source>
</evidence>
<dbReference type="PROSITE" id="PS00840">
    <property type="entry name" value="SUMT_2"/>
    <property type="match status" value="1"/>
</dbReference>
<dbReference type="AlphaFoldDB" id="A0A857DLV1"/>
<dbReference type="Gene3D" id="3.30.950.10">
    <property type="entry name" value="Methyltransferase, Cobalt-precorrin-4 Transmethylase, Domain 2"/>
    <property type="match status" value="1"/>
</dbReference>
<dbReference type="UniPathway" id="UPA00148"/>